<keyword evidence="10" id="KW-1185">Reference proteome</keyword>
<evidence type="ECO:0000256" key="3">
    <source>
        <dbReference type="ARBA" id="ARBA00022737"/>
    </source>
</evidence>
<comment type="similarity">
    <text evidence="8">Belongs to the GlnD family.</text>
</comment>
<dbReference type="Pfam" id="PF08335">
    <property type="entry name" value="GlnD_UR_UTase"/>
    <property type="match status" value="1"/>
</dbReference>
<dbReference type="Pfam" id="PF01966">
    <property type="entry name" value="HD"/>
    <property type="match status" value="1"/>
</dbReference>
<dbReference type="SUPFAM" id="SSF81301">
    <property type="entry name" value="Nucleotidyltransferase"/>
    <property type="match status" value="1"/>
</dbReference>
<keyword evidence="3" id="KW-0677">Repeat</keyword>
<comment type="function">
    <text evidence="8">Modifies, by uridylylation and deuridylylation, the PII regulatory proteins (GlnB and homologs), in response to the nitrogen status of the cell that GlnD senses through the glutamine level. Under low glutamine levels, catalyzes the conversion of the PII proteins and UTP to PII-UMP and PPi, while under higher glutamine levels, GlnD hydrolyzes PII-UMP to PII and UMP (deuridylylation). Thus, controls uridylylation state and activity of the PII proteins, and plays an important role in the regulation of nitrogen metabolism.</text>
</comment>
<dbReference type="PROSITE" id="PS51671">
    <property type="entry name" value="ACT"/>
    <property type="match status" value="1"/>
</dbReference>
<dbReference type="InterPro" id="IPR010043">
    <property type="entry name" value="UTase/UR"/>
</dbReference>
<dbReference type="CDD" id="cd00077">
    <property type="entry name" value="HDc"/>
    <property type="match status" value="1"/>
</dbReference>
<keyword evidence="6 8" id="KW-0511">Multifunctional enzyme</keyword>
<evidence type="ECO:0000313" key="10">
    <source>
        <dbReference type="Proteomes" id="UP000253250"/>
    </source>
</evidence>
<dbReference type="EMBL" id="PSYR01000001">
    <property type="protein sequence ID" value="RCN59203.1"/>
    <property type="molecule type" value="Genomic_DNA"/>
</dbReference>
<dbReference type="Gene3D" id="1.20.120.330">
    <property type="entry name" value="Nucleotidyltransferases domain 2"/>
    <property type="match status" value="1"/>
</dbReference>
<dbReference type="NCBIfam" id="TIGR01693">
    <property type="entry name" value="UTase_glnD"/>
    <property type="match status" value="1"/>
</dbReference>
<dbReference type="SMART" id="SM00471">
    <property type="entry name" value="HDc"/>
    <property type="match status" value="1"/>
</dbReference>
<keyword evidence="5 8" id="KW-0460">Magnesium</keyword>
<dbReference type="GO" id="GO:0008893">
    <property type="term" value="F:guanosine-3',5'-bis(diphosphate) 3'-diphosphatase activity"/>
    <property type="evidence" value="ECO:0007669"/>
    <property type="project" value="UniProtKB-EC"/>
</dbReference>
<keyword evidence="4 8" id="KW-0378">Hydrolase</keyword>
<dbReference type="Pfam" id="PF01909">
    <property type="entry name" value="NTP_transf_2"/>
    <property type="match status" value="1"/>
</dbReference>
<dbReference type="InterPro" id="IPR002912">
    <property type="entry name" value="ACT_dom"/>
</dbReference>
<accession>A0A1C2FXK7</accession>
<reference evidence="9 10" key="1">
    <citation type="submission" date="2018-02" db="EMBL/GenBank/DDBJ databases">
        <title>Insights into the biology of acidophilic members of the Acidiferrobacteraceae family derived from comparative genomic analyses.</title>
        <authorList>
            <person name="Issotta F."/>
            <person name="Thyssen C."/>
            <person name="Mena C."/>
            <person name="Moya A."/>
            <person name="Bellenberg S."/>
            <person name="Sproer C."/>
            <person name="Covarrubias P.C."/>
            <person name="Sand W."/>
            <person name="Quatrini R."/>
            <person name="Vera M."/>
        </authorList>
    </citation>
    <scope>NUCLEOTIDE SEQUENCE [LARGE SCALE GENOMIC DNA]</scope>
    <source>
        <strain evidence="10">m-1</strain>
    </source>
</reference>
<evidence type="ECO:0000256" key="2">
    <source>
        <dbReference type="ARBA" id="ARBA00022695"/>
    </source>
</evidence>
<dbReference type="Gene3D" id="1.10.3090.10">
    <property type="entry name" value="cca-adding enzyme, domain 2"/>
    <property type="match status" value="1"/>
</dbReference>
<evidence type="ECO:0000256" key="7">
    <source>
        <dbReference type="ARBA" id="ARBA00047968"/>
    </source>
</evidence>
<dbReference type="SUPFAM" id="SSF81593">
    <property type="entry name" value="Nucleotidyltransferase substrate binding subunit/domain"/>
    <property type="match status" value="1"/>
</dbReference>
<dbReference type="SUPFAM" id="SSF109604">
    <property type="entry name" value="HD-domain/PDEase-like"/>
    <property type="match status" value="1"/>
</dbReference>
<dbReference type="EC" id="2.7.7.59" evidence="8"/>
<evidence type="ECO:0000256" key="6">
    <source>
        <dbReference type="ARBA" id="ARBA00023268"/>
    </source>
</evidence>
<dbReference type="OrthoDB" id="9758038at2"/>
<comment type="activity regulation">
    <text evidence="8">Uridylyltransferase (UTase) activity is inhibited by glutamine, while glutamine activates uridylyl-removing (UR) activity.</text>
</comment>
<feature type="region of interest" description="Uridylyltransferase" evidence="8">
    <location>
        <begin position="1"/>
        <end position="338"/>
    </location>
</feature>
<dbReference type="InterPro" id="IPR006674">
    <property type="entry name" value="HD_domain"/>
</dbReference>
<dbReference type="CDD" id="cd04900">
    <property type="entry name" value="ACT_UUR-like_1"/>
    <property type="match status" value="1"/>
</dbReference>
<dbReference type="PANTHER" id="PTHR47320:SF1">
    <property type="entry name" value="BIFUNCTIONAL URIDYLYLTRANSFERASE_URIDYLYL-REMOVING ENZYME"/>
    <property type="match status" value="1"/>
</dbReference>
<dbReference type="InterPro" id="IPR013546">
    <property type="entry name" value="PII_UdlTrfase/GS_AdlTrfase"/>
</dbReference>
<comment type="caution">
    <text evidence="8">Lacks conserved residue(s) required for the propagation of feature annotation.</text>
</comment>
<evidence type="ECO:0000256" key="1">
    <source>
        <dbReference type="ARBA" id="ARBA00022679"/>
    </source>
</evidence>
<dbReference type="GO" id="GO:0008773">
    <property type="term" value="F:[protein-PII] uridylyltransferase activity"/>
    <property type="evidence" value="ECO:0007669"/>
    <property type="project" value="UniProtKB-UniRule"/>
</dbReference>
<dbReference type="InterPro" id="IPR045865">
    <property type="entry name" value="ACT-like_dom_sf"/>
</dbReference>
<evidence type="ECO:0000256" key="4">
    <source>
        <dbReference type="ARBA" id="ARBA00022801"/>
    </source>
</evidence>
<comment type="cofactor">
    <cofactor evidence="8">
        <name>Mg(2+)</name>
        <dbReference type="ChEBI" id="CHEBI:18420"/>
    </cofactor>
</comment>
<dbReference type="PROSITE" id="PS51831">
    <property type="entry name" value="HD"/>
    <property type="match status" value="1"/>
</dbReference>
<dbReference type="CDD" id="cd05401">
    <property type="entry name" value="NT_GlnE_GlnD_like"/>
    <property type="match status" value="1"/>
</dbReference>
<organism evidence="9 10">
    <name type="scientific">Acidiferrobacter thiooxydans</name>
    <dbReference type="NCBI Taxonomy" id="163359"/>
    <lineage>
        <taxon>Bacteria</taxon>
        <taxon>Pseudomonadati</taxon>
        <taxon>Pseudomonadota</taxon>
        <taxon>Gammaproteobacteria</taxon>
        <taxon>Acidiferrobacterales</taxon>
        <taxon>Acidiferrobacteraceae</taxon>
        <taxon>Acidiferrobacter</taxon>
    </lineage>
</organism>
<comment type="caution">
    <text evidence="9">The sequence shown here is derived from an EMBL/GenBank/DDBJ whole genome shotgun (WGS) entry which is preliminary data.</text>
</comment>
<comment type="catalytic activity">
    <reaction evidence="8">
        <text>[protein-PII]-L-tyrosine + UTP = [protein-PII]-uridylyl-L-tyrosine + diphosphate</text>
        <dbReference type="Rhea" id="RHEA:13673"/>
        <dbReference type="Rhea" id="RHEA-COMP:12147"/>
        <dbReference type="Rhea" id="RHEA-COMP:12148"/>
        <dbReference type="ChEBI" id="CHEBI:33019"/>
        <dbReference type="ChEBI" id="CHEBI:46398"/>
        <dbReference type="ChEBI" id="CHEBI:46858"/>
        <dbReference type="ChEBI" id="CHEBI:90602"/>
        <dbReference type="EC" id="2.7.7.59"/>
    </reaction>
</comment>
<dbReference type="GO" id="GO:0006808">
    <property type="term" value="P:regulation of nitrogen utilization"/>
    <property type="evidence" value="ECO:0007669"/>
    <property type="project" value="UniProtKB-UniRule"/>
</dbReference>
<dbReference type="InterPro" id="IPR002934">
    <property type="entry name" value="Polymerase_NTP_transf_dom"/>
</dbReference>
<dbReference type="EC" id="3.1.4.-" evidence="8"/>
<evidence type="ECO:0000256" key="5">
    <source>
        <dbReference type="ARBA" id="ARBA00022842"/>
    </source>
</evidence>
<keyword evidence="1 8" id="KW-0808">Transferase</keyword>
<comment type="domain">
    <text evidence="8">Has four distinct domains: an N-terminal nucleotidyltransferase (NT) domain responsible for UTase activity, a central HD domain that encodes UR activity, and two C-terminal ACT domains that seem to have a role in glutamine sensing.</text>
</comment>
<protein>
    <recommendedName>
        <fullName evidence="8">Bifunctional uridylyltransferase/uridylyl-removing enzyme</fullName>
        <shortName evidence="8">UTase/UR</shortName>
    </recommendedName>
    <alternativeName>
        <fullName evidence="8">Bifunctional [protein-PII] modification enzyme</fullName>
    </alternativeName>
    <alternativeName>
        <fullName evidence="8">Bifunctional nitrogen sensor protein</fullName>
    </alternativeName>
    <domain>
        <recommendedName>
            <fullName evidence="8">[Protein-PII] uridylyltransferase</fullName>
            <shortName evidence="8">PII uridylyltransferase</shortName>
            <shortName evidence="8">UTase</shortName>
            <ecNumber evidence="8">2.7.7.59</ecNumber>
        </recommendedName>
    </domain>
    <domain>
        <recommendedName>
            <fullName evidence="8">[Protein-PII]-UMP uridylyl-removing enzyme</fullName>
            <shortName evidence="8">UR</shortName>
            <ecNumber evidence="8">3.1.4.-</ecNumber>
        </recommendedName>
    </domain>
</protein>
<comment type="catalytic activity">
    <reaction evidence="8">
        <text>[protein-PII]-uridylyl-L-tyrosine + H2O = [protein-PII]-L-tyrosine + UMP + H(+)</text>
        <dbReference type="Rhea" id="RHEA:48600"/>
        <dbReference type="Rhea" id="RHEA-COMP:12147"/>
        <dbReference type="Rhea" id="RHEA-COMP:12148"/>
        <dbReference type="ChEBI" id="CHEBI:15377"/>
        <dbReference type="ChEBI" id="CHEBI:15378"/>
        <dbReference type="ChEBI" id="CHEBI:46858"/>
        <dbReference type="ChEBI" id="CHEBI:57865"/>
        <dbReference type="ChEBI" id="CHEBI:90602"/>
    </reaction>
</comment>
<dbReference type="SUPFAM" id="SSF55021">
    <property type="entry name" value="ACT-like"/>
    <property type="match status" value="1"/>
</dbReference>
<dbReference type="InterPro" id="IPR003607">
    <property type="entry name" value="HD/PDEase_dom"/>
</dbReference>
<dbReference type="PIRSF" id="PIRSF006288">
    <property type="entry name" value="PII_uridyltransf"/>
    <property type="match status" value="1"/>
</dbReference>
<dbReference type="InterPro" id="IPR043519">
    <property type="entry name" value="NT_sf"/>
</dbReference>
<gene>
    <name evidence="8 9" type="primary">glnD</name>
    <name evidence="9" type="ORF">C4900_05670</name>
</gene>
<evidence type="ECO:0000313" key="9">
    <source>
        <dbReference type="EMBL" id="RCN59203.1"/>
    </source>
</evidence>
<sequence>MATKAVVPILDPDITRFRERLRAGDARLRATHDAELPRRRRGLGIQALQLRTTLIDEVLREAYVRHESLLPNTLSVALVAVGGYGRGELHPASDIDLLLLQDSPRYANTQAFAEHFLRFLWDIGLTVGHSVRSHRDCLRVARSDITVMTNLMEARLLTGDEALLARLAHDLASPSLWSSARFFEAKLAEQRARHTRYDDTGYNLEPNVKEGPGGLRDIHTIAWITQRHFGSADLHGLVKVGFLDEREYRTLIDARNFLWQIRNGLHLLARRREDRLLFDHQRTLALQMGYMDRPGRLAVEQFMKRYYRTVKQVQLLNEILLQHFAETLRAPRRPVIKTLSPRFRARNGFLEAVDAHVFAEDPRAILDLFRILQEHPTLQGVRAATIRLLRAHLFLIDGAFRHDPATQSAFLAILRAPAGVTKALRRMNAYGVLGAYIPAFGKVVGQMQHDLFHVYTVDEHSLFVLRNVRRLMQPAYHAELPAVSEIGRALAKPERLYLAALFHDIAKGRGGDHSRLGESEARGFCQRLGLSEYDSEFVAWLVRHHLVMSWTAQHTDISDPEIIADFARQVGDREHLDNLYVLTVADIRGTSPSVWNDWKGQLLAGLYHDATRVLRRGLGEAIAIDARAADARREALEHIGDCAPREAIEQHWARMDADYFLRHDAGALAWHACAIARHRTTLPVIEARVRPNHAAVEFLVFSPLSDELFATVTGSLEHLNLSIVDARIHMASGYALDCFVALTGDGKPPNARELSHMTKQVRTDLAAGFRETPVRPLPRALKNFPIATEVHFSSTANGQLTVMEVIAQDRPGLLHQLALALLAGHTRIVTAKVATFGERAEDVFFLTDECGKPFGQGASQRLTELADAIRARLDGTAPIPR</sequence>
<evidence type="ECO:0000256" key="8">
    <source>
        <dbReference type="HAMAP-Rule" id="MF_00277"/>
    </source>
</evidence>
<name>A0A1C2FXK7_9GAMM</name>
<dbReference type="GO" id="GO:0008081">
    <property type="term" value="F:phosphoric diester hydrolase activity"/>
    <property type="evidence" value="ECO:0007669"/>
    <property type="project" value="UniProtKB-UniRule"/>
</dbReference>
<dbReference type="HAMAP" id="MF_00277">
    <property type="entry name" value="PII_uridylyl_transf"/>
    <property type="match status" value="1"/>
</dbReference>
<dbReference type="RefSeq" id="WP_065972145.1">
    <property type="nucleotide sequence ID" value="NZ_PSYR01000001.1"/>
</dbReference>
<dbReference type="STRING" id="163359.A9R16_04565"/>
<dbReference type="AlphaFoldDB" id="A0A1C2FXK7"/>
<dbReference type="PANTHER" id="PTHR47320">
    <property type="entry name" value="BIFUNCTIONAL URIDYLYLTRANSFERASE/URIDYLYL-REMOVING ENZYME"/>
    <property type="match status" value="1"/>
</dbReference>
<proteinExistence type="inferred from homology"/>
<comment type="catalytic activity">
    <reaction evidence="7">
        <text>guanosine 3',5'-bis(diphosphate) + H2O = GDP + diphosphate + H(+)</text>
        <dbReference type="Rhea" id="RHEA:14253"/>
        <dbReference type="ChEBI" id="CHEBI:15377"/>
        <dbReference type="ChEBI" id="CHEBI:15378"/>
        <dbReference type="ChEBI" id="CHEBI:33019"/>
        <dbReference type="ChEBI" id="CHEBI:58189"/>
        <dbReference type="ChEBI" id="CHEBI:77828"/>
        <dbReference type="EC" id="3.1.7.2"/>
    </reaction>
</comment>
<dbReference type="Proteomes" id="UP000253250">
    <property type="component" value="Unassembled WGS sequence"/>
</dbReference>
<keyword evidence="2 8" id="KW-0548">Nucleotidyltransferase</keyword>